<comment type="caution">
    <text evidence="3">The sequence shown here is derived from an EMBL/GenBank/DDBJ whole genome shotgun (WGS) entry which is preliminary data.</text>
</comment>
<keyword evidence="4" id="KW-1185">Reference proteome</keyword>
<evidence type="ECO:0000256" key="2">
    <source>
        <dbReference type="SAM" id="Phobius"/>
    </source>
</evidence>
<proteinExistence type="predicted"/>
<protein>
    <submittedName>
        <fullName evidence="3">Uncharacterized protein</fullName>
    </submittedName>
</protein>
<keyword evidence="2" id="KW-0472">Membrane</keyword>
<gene>
    <name evidence="3" type="ORF">JK358_38550</name>
</gene>
<dbReference type="EMBL" id="JAERRJ010000033">
    <property type="protein sequence ID" value="MBL1080313.1"/>
    <property type="molecule type" value="Genomic_DNA"/>
</dbReference>
<feature type="compositionally biased region" description="Low complexity" evidence="1">
    <location>
        <begin position="10"/>
        <end position="21"/>
    </location>
</feature>
<dbReference type="Proteomes" id="UP000602198">
    <property type="component" value="Unassembled WGS sequence"/>
</dbReference>
<dbReference type="RefSeq" id="WP_201958797.1">
    <property type="nucleotide sequence ID" value="NZ_JAERRJ010000033.1"/>
</dbReference>
<keyword evidence="2" id="KW-0812">Transmembrane</keyword>
<name>A0ABS1MI22_9NOCA</name>
<keyword evidence="2" id="KW-1133">Transmembrane helix</keyword>
<reference evidence="3 4" key="1">
    <citation type="submission" date="2021-01" db="EMBL/GenBank/DDBJ databases">
        <title>WGS of actinomycetes isolated from Thailand.</title>
        <authorList>
            <person name="Thawai C."/>
        </authorList>
    </citation>
    <scope>NUCLEOTIDE SEQUENCE [LARGE SCALE GENOMIC DNA]</scope>
    <source>
        <strain evidence="3 4">LPG 2</strain>
    </source>
</reference>
<evidence type="ECO:0000256" key="1">
    <source>
        <dbReference type="SAM" id="MobiDB-lite"/>
    </source>
</evidence>
<feature type="transmembrane region" description="Helical" evidence="2">
    <location>
        <begin position="34"/>
        <end position="52"/>
    </location>
</feature>
<evidence type="ECO:0000313" key="3">
    <source>
        <dbReference type="EMBL" id="MBL1080313.1"/>
    </source>
</evidence>
<feature type="region of interest" description="Disordered" evidence="1">
    <location>
        <begin position="1"/>
        <end position="28"/>
    </location>
</feature>
<organism evidence="3 4">
    <name type="scientific">Nocardia acididurans</name>
    <dbReference type="NCBI Taxonomy" id="2802282"/>
    <lineage>
        <taxon>Bacteria</taxon>
        <taxon>Bacillati</taxon>
        <taxon>Actinomycetota</taxon>
        <taxon>Actinomycetes</taxon>
        <taxon>Mycobacteriales</taxon>
        <taxon>Nocardiaceae</taxon>
        <taxon>Nocardia</taxon>
    </lineage>
</organism>
<feature type="transmembrane region" description="Helical" evidence="2">
    <location>
        <begin position="64"/>
        <end position="82"/>
    </location>
</feature>
<accession>A0ABS1MI22</accession>
<sequence>MNKETVAEMTSASDTQTATSAEGKRESNSMVKPVAMLAVGLVMLIVAFANLSRIPGWADDHGAIWVYLGFFAFMSIAGRLFWNGADELVKRMRG</sequence>
<evidence type="ECO:0000313" key="4">
    <source>
        <dbReference type="Proteomes" id="UP000602198"/>
    </source>
</evidence>